<evidence type="ECO:0000313" key="19">
    <source>
        <dbReference type="Proteomes" id="UP000006911"/>
    </source>
</evidence>
<dbReference type="InterPro" id="IPR031335">
    <property type="entry name" value="Glyco_hydro_63_C"/>
</dbReference>
<keyword evidence="10 13" id="KW-0326">Glycosidase</keyword>
<keyword evidence="15" id="KW-0732">Signal</keyword>
<dbReference type="PANTHER" id="PTHR10412">
    <property type="entry name" value="MANNOSYL-OLIGOSACCHARIDE GLUCOSIDASE"/>
    <property type="match status" value="1"/>
</dbReference>
<keyword evidence="19" id="KW-1185">Reference proteome</keyword>
<dbReference type="Gene3D" id="2.70.98.110">
    <property type="entry name" value="Glycosyl hydrolase family 63, N-terminal domain"/>
    <property type="match status" value="1"/>
</dbReference>
<dbReference type="InterPro" id="IPR031631">
    <property type="entry name" value="Glyco_hydro_63N"/>
</dbReference>
<dbReference type="GeneID" id="9183949"/>
<evidence type="ECO:0000256" key="3">
    <source>
        <dbReference type="ARBA" id="ARBA00022692"/>
    </source>
</evidence>
<feature type="signal peptide" evidence="15">
    <location>
        <begin position="1"/>
        <end position="22"/>
    </location>
</feature>
<feature type="domain" description="Glycosyl hydrolase family 63 C-terminal" evidence="16">
    <location>
        <begin position="329"/>
        <end position="832"/>
    </location>
</feature>
<sequence length="847" mass="96524">MAKLTLSLLAVCSALLAPGTTAANTDNGQWILANEISRVSNQSLVWGPYRPNLYFGVKPRIPKSMIAGLMWSKVDDFASFAQTVRHTCEQSDDMAGYGWDEYDVRTGGHQVIKDPGNSINIHTEFIKIEGGENGEIGPIKTGVGLIIILRTLGGHWGVRVKGIPRPGAPVDLKTMVIFYVGLEGLGSLSLQNEPDERGLAGDVTLEGSMPELGEFKIDITTGPGTNKPPQVGHKKYWKEKPLDRTLYRSLKVPEEDVWKAKDTFFMGLRDNFLKAKEKYGESDLPPPWQVFTIPNTFGPGNFHMVQKVFEGGFEFDILYSSASAPTSMTTDILTEKIRTVGKSFADRFENIFPREPPFNAPRYRQFARNFFSNLLGGIGHFYGTSVIDRTYAPEYEEEDEGFWEEAKAAQARPDAANLEGPTELFTSIPSRPFFPRGFLWDEGFHLLPISDWDMDLTLQIVKSWVSLVDRDGWLPREQILGDEARSKVPQEFQTQYPHYANPPTLFFVLTKFIDHSNHRSLANEYLDKESFDNLFSSGDLPTVHLENPKAASEYLRSIYPNLRRNYFWYRKSQSGEIRGWDRNAYSKKEGYRWRGRTPEHCLTSGLDDYPRARPPHTGELHVDLLSWIGMMTSCIRRIAAAIGEHDDVAEFEQYEYSIKKNLDDLHWNEKHQTYCDATIDDFEESVHVCHKGYISIFPFLLGLMEKDSKKLGKVLDLIADPEELWSNYGLRSLSKKDEYYGTGENYWRGPIWININYLAIQRLMEYGSKEGPHQKQAAELYKELRVNVVENVYKSWKDTGYAWEQYDAETGKGQRTAHFLGWTSLVVKIMNMPEAVSVVATPLKDEL</sequence>
<dbReference type="InterPro" id="IPR004888">
    <property type="entry name" value="Glycoside_hydrolase_63"/>
</dbReference>
<keyword evidence="4 13" id="KW-0378">Hydrolase</keyword>
<dbReference type="Gene3D" id="1.50.10.10">
    <property type="match status" value="1"/>
</dbReference>
<dbReference type="InParanoid" id="D5GD92"/>
<dbReference type="FunCoup" id="D5GD92">
    <property type="interactions" value="564"/>
</dbReference>
<dbReference type="GO" id="GO:0009311">
    <property type="term" value="P:oligosaccharide metabolic process"/>
    <property type="evidence" value="ECO:0007669"/>
    <property type="project" value="UniProtKB-UniRule"/>
</dbReference>
<evidence type="ECO:0000256" key="6">
    <source>
        <dbReference type="ARBA" id="ARBA00022968"/>
    </source>
</evidence>
<keyword evidence="5 13" id="KW-0256">Endoplasmic reticulum</keyword>
<dbReference type="KEGG" id="tml:GSTUM_00006099001"/>
<dbReference type="GO" id="GO:0004573">
    <property type="term" value="F:Glc3Man9GlcNAc2 oligosaccharide glucosidase activity"/>
    <property type="evidence" value="ECO:0007669"/>
    <property type="project" value="UniProtKB-UniRule"/>
</dbReference>
<dbReference type="GO" id="GO:0006488">
    <property type="term" value="P:dolichol-linked oligosaccharide biosynthetic process"/>
    <property type="evidence" value="ECO:0007669"/>
    <property type="project" value="EnsemblFungi"/>
</dbReference>
<comment type="similarity">
    <text evidence="2 13">Belongs to the glycosyl hydrolase 63 family.</text>
</comment>
<evidence type="ECO:0000256" key="8">
    <source>
        <dbReference type="ARBA" id="ARBA00023136"/>
    </source>
</evidence>
<gene>
    <name evidence="18" type="ORF">GSTUM_00006099001</name>
</gene>
<evidence type="ECO:0000256" key="2">
    <source>
        <dbReference type="ARBA" id="ARBA00010833"/>
    </source>
</evidence>
<feature type="domain" description="Glycosyl hydrolase family 63 N-terminal" evidence="17">
    <location>
        <begin position="43"/>
        <end position="291"/>
    </location>
</feature>
<evidence type="ECO:0000313" key="18">
    <source>
        <dbReference type="EMBL" id="CAZ82485.1"/>
    </source>
</evidence>
<dbReference type="SUPFAM" id="SSF48208">
    <property type="entry name" value="Six-hairpin glycosidases"/>
    <property type="match status" value="1"/>
</dbReference>
<dbReference type="GO" id="GO:0070880">
    <property type="term" value="P:fungal-type cell wall beta-glucan biosynthetic process"/>
    <property type="evidence" value="ECO:0007669"/>
    <property type="project" value="EnsemblFungi"/>
</dbReference>
<dbReference type="EC" id="3.2.1.106" evidence="11 13"/>
<dbReference type="eggNOG" id="KOG2161">
    <property type="taxonomic scope" value="Eukaryota"/>
</dbReference>
<evidence type="ECO:0000256" key="7">
    <source>
        <dbReference type="ARBA" id="ARBA00022989"/>
    </source>
</evidence>
<evidence type="ECO:0000256" key="1">
    <source>
        <dbReference type="ARBA" id="ARBA00004648"/>
    </source>
</evidence>
<comment type="pathway">
    <text evidence="14">Glycan metabolism; N-glycan degradation.</text>
</comment>
<dbReference type="FunFam" id="1.50.10.10:FF:000027">
    <property type="entry name" value="Probable mannosyl-oligosaccharide glucosidase"/>
    <property type="match status" value="1"/>
</dbReference>
<evidence type="ECO:0000256" key="15">
    <source>
        <dbReference type="SAM" id="SignalP"/>
    </source>
</evidence>
<dbReference type="GO" id="GO:0006491">
    <property type="term" value="P:N-glycan processing"/>
    <property type="evidence" value="ECO:0007669"/>
    <property type="project" value="EnsemblFungi"/>
</dbReference>
<comment type="subcellular location">
    <subcellularLocation>
        <location evidence="1 13">Endoplasmic reticulum membrane</location>
        <topology evidence="1 13">Single-pass type II membrane protein</topology>
    </subcellularLocation>
</comment>
<evidence type="ECO:0000256" key="12">
    <source>
        <dbReference type="ARBA" id="ARBA00052431"/>
    </source>
</evidence>
<dbReference type="GO" id="GO:0098553">
    <property type="term" value="C:lumenal side of endoplasmic reticulum membrane"/>
    <property type="evidence" value="ECO:0007669"/>
    <property type="project" value="EnsemblFungi"/>
</dbReference>
<dbReference type="InterPro" id="IPR008928">
    <property type="entry name" value="6-hairpin_glycosidase_sf"/>
</dbReference>
<accession>D5GD92</accession>
<dbReference type="HOGENOM" id="CLU_007380_1_0_1"/>
<evidence type="ECO:0000256" key="9">
    <source>
        <dbReference type="ARBA" id="ARBA00023180"/>
    </source>
</evidence>
<feature type="chain" id="PRO_5003072044" description="Mannosyl-oligosaccharide glucosidase" evidence="15">
    <location>
        <begin position="23"/>
        <end position="847"/>
    </location>
</feature>
<evidence type="ECO:0000256" key="13">
    <source>
        <dbReference type="RuleBase" id="RU368089"/>
    </source>
</evidence>
<protein>
    <recommendedName>
        <fullName evidence="11 13">Mannosyl-oligosaccharide glucosidase</fullName>
        <ecNumber evidence="11 13">3.2.1.106</ecNumber>
    </recommendedName>
    <alternativeName>
        <fullName evidence="14">Glucosidase I</fullName>
    </alternativeName>
</protein>
<keyword evidence="6" id="KW-0735">Signal-anchor</keyword>
<dbReference type="Proteomes" id="UP000006911">
    <property type="component" value="Unassembled WGS sequence"/>
</dbReference>
<comment type="catalytic activity">
    <reaction evidence="12 13">
        <text>N(4)-(alpha-D-Glc-(1-&gt;2)-alpha-D-Glc-(1-&gt;3)-alpha-D-Glc-(1-&gt;3)-alpha-D-Man-(1-&gt;2)-alpha-D-Man-(1-&gt;2)-alpha-D-Man-(1-&gt;3)-[alpha-D-Man-(1-&gt;2)-alpha-D-Man-(1-&gt;3)-[alpha-D-Man-(1-&gt;2)-alpha-D-Man-(1-&gt;6)]-alpha-D-Man-(1-&gt;6)]-beta-D-Man-(1-&gt;4)-beta-D-GlcNAc-(1-&gt;4)-beta-D-GlcNAc)-L-asparaginyl-[protein] + H2O = N(4)-(alpha-D-Glc-(1-&gt;3)-alpha-D-Glc-(1-&gt;3)-alpha-D-Man-(1-&gt;2)-alpha-D-Man-(1-&gt;2)-alpha-D-Man-(1-&gt;3)-[alpha-D-Man-(1-&gt;2)-alpha-D-Man-(1-&gt;3)-[alpha-D-Man-(1-&gt;2)-alpha-D-Man-(1-&gt;6)]-alpha-D-Man-(1-&gt;6)]-beta-D-Man-(1-&gt;4)-beta-D-GlcNAc-(1-&gt;4)-beta-D-GlcNAc)-L-asparaginyl-[protein] + beta-D-glucose</text>
        <dbReference type="Rhea" id="RHEA:55988"/>
        <dbReference type="Rhea" id="RHEA-COMP:12806"/>
        <dbReference type="Rhea" id="RHEA-COMP:14355"/>
        <dbReference type="ChEBI" id="CHEBI:15377"/>
        <dbReference type="ChEBI" id="CHEBI:15903"/>
        <dbReference type="ChEBI" id="CHEBI:59082"/>
        <dbReference type="ChEBI" id="CHEBI:132537"/>
        <dbReference type="EC" id="3.2.1.106"/>
    </reaction>
</comment>
<organism evidence="18 19">
    <name type="scientific">Tuber melanosporum (strain Mel28)</name>
    <name type="common">Perigord black truffle</name>
    <dbReference type="NCBI Taxonomy" id="656061"/>
    <lineage>
        <taxon>Eukaryota</taxon>
        <taxon>Fungi</taxon>
        <taxon>Dikarya</taxon>
        <taxon>Ascomycota</taxon>
        <taxon>Pezizomycotina</taxon>
        <taxon>Pezizomycetes</taxon>
        <taxon>Pezizales</taxon>
        <taxon>Tuberaceae</taxon>
        <taxon>Tuber</taxon>
    </lineage>
</organism>
<evidence type="ECO:0000256" key="4">
    <source>
        <dbReference type="ARBA" id="ARBA00022801"/>
    </source>
</evidence>
<dbReference type="Pfam" id="PF16923">
    <property type="entry name" value="Glyco_hydro_63N"/>
    <property type="match status" value="1"/>
</dbReference>
<keyword evidence="8" id="KW-0472">Membrane</keyword>
<dbReference type="AlphaFoldDB" id="D5GD92"/>
<dbReference type="PANTHER" id="PTHR10412:SF11">
    <property type="entry name" value="MANNOSYL-OLIGOSACCHARIDE GLUCOSIDASE"/>
    <property type="match status" value="1"/>
</dbReference>
<evidence type="ECO:0000256" key="14">
    <source>
        <dbReference type="RuleBase" id="RU369107"/>
    </source>
</evidence>
<name>D5GD92_TUBMM</name>
<comment type="function">
    <text evidence="13">Cleaves the distal alpha 1,2-linked glucose residue from the Glc(3)Man(9)GlcNAc(2) oligosaccharide precursor.</text>
</comment>
<dbReference type="OMA" id="FNWYNTT"/>
<dbReference type="RefSeq" id="XP_002838294.1">
    <property type="nucleotide sequence ID" value="XM_002838248.1"/>
</dbReference>
<proteinExistence type="inferred from homology"/>
<dbReference type="EMBL" id="FN430142">
    <property type="protein sequence ID" value="CAZ82485.1"/>
    <property type="molecule type" value="Genomic_DNA"/>
</dbReference>
<evidence type="ECO:0000259" key="17">
    <source>
        <dbReference type="Pfam" id="PF16923"/>
    </source>
</evidence>
<reference evidence="18 19" key="1">
    <citation type="journal article" date="2010" name="Nature">
        <title>Perigord black truffle genome uncovers evolutionary origins and mechanisms of symbiosis.</title>
        <authorList>
            <person name="Martin F."/>
            <person name="Kohler A."/>
            <person name="Murat C."/>
            <person name="Balestrini R."/>
            <person name="Coutinho P.M."/>
            <person name="Jaillon O."/>
            <person name="Montanini B."/>
            <person name="Morin E."/>
            <person name="Noel B."/>
            <person name="Percudani R."/>
            <person name="Porcel B."/>
            <person name="Rubini A."/>
            <person name="Amicucci A."/>
            <person name="Amselem J."/>
            <person name="Anthouard V."/>
            <person name="Arcioni S."/>
            <person name="Artiguenave F."/>
            <person name="Aury J.M."/>
            <person name="Ballario P."/>
            <person name="Bolchi A."/>
            <person name="Brenna A."/>
            <person name="Brun A."/>
            <person name="Buee M."/>
            <person name="Cantarel B."/>
            <person name="Chevalier G."/>
            <person name="Couloux A."/>
            <person name="Da Silva C."/>
            <person name="Denoeud F."/>
            <person name="Duplessis S."/>
            <person name="Ghignone S."/>
            <person name="Hilselberger B."/>
            <person name="Iotti M."/>
            <person name="Marcais B."/>
            <person name="Mello A."/>
            <person name="Miranda M."/>
            <person name="Pacioni G."/>
            <person name="Quesneville H."/>
            <person name="Riccioni C."/>
            <person name="Ruotolo R."/>
            <person name="Splivallo R."/>
            <person name="Stocchi V."/>
            <person name="Tisserant E."/>
            <person name="Viscomi A.R."/>
            <person name="Zambonelli A."/>
            <person name="Zampieri E."/>
            <person name="Henrissat B."/>
            <person name="Lebrun M.H."/>
            <person name="Paolocci F."/>
            <person name="Bonfante P."/>
            <person name="Ottonello S."/>
            <person name="Wincker P."/>
        </authorList>
    </citation>
    <scope>NUCLEOTIDE SEQUENCE [LARGE SCALE GENOMIC DNA]</scope>
    <source>
        <strain evidence="18 19">Mel28</strain>
    </source>
</reference>
<evidence type="ECO:0000259" key="16">
    <source>
        <dbReference type="Pfam" id="PF03200"/>
    </source>
</evidence>
<dbReference type="InterPro" id="IPR038518">
    <property type="entry name" value="Glyco_hydro_63N_sf"/>
</dbReference>
<evidence type="ECO:0000256" key="10">
    <source>
        <dbReference type="ARBA" id="ARBA00023295"/>
    </source>
</evidence>
<dbReference type="Pfam" id="PF03200">
    <property type="entry name" value="Glyco_hydro_63"/>
    <property type="match status" value="1"/>
</dbReference>
<evidence type="ECO:0000256" key="11">
    <source>
        <dbReference type="ARBA" id="ARBA00038888"/>
    </source>
</evidence>
<keyword evidence="3" id="KW-0812">Transmembrane</keyword>
<dbReference type="STRING" id="656061.D5GD92"/>
<keyword evidence="9 14" id="KW-0325">Glycoprotein</keyword>
<dbReference type="InterPro" id="IPR012341">
    <property type="entry name" value="6hp_glycosidase-like_sf"/>
</dbReference>
<evidence type="ECO:0000256" key="5">
    <source>
        <dbReference type="ARBA" id="ARBA00022824"/>
    </source>
</evidence>
<keyword evidence="7" id="KW-1133">Transmembrane helix</keyword>